<organism evidence="2 3">
    <name type="scientific">Actinidia rufa</name>
    <dbReference type="NCBI Taxonomy" id="165716"/>
    <lineage>
        <taxon>Eukaryota</taxon>
        <taxon>Viridiplantae</taxon>
        <taxon>Streptophyta</taxon>
        <taxon>Embryophyta</taxon>
        <taxon>Tracheophyta</taxon>
        <taxon>Spermatophyta</taxon>
        <taxon>Magnoliopsida</taxon>
        <taxon>eudicotyledons</taxon>
        <taxon>Gunneridae</taxon>
        <taxon>Pentapetalae</taxon>
        <taxon>asterids</taxon>
        <taxon>Ericales</taxon>
        <taxon>Actinidiaceae</taxon>
        <taxon>Actinidia</taxon>
    </lineage>
</organism>
<dbReference type="AlphaFoldDB" id="A0A7J0FZT0"/>
<evidence type="ECO:0000313" key="2">
    <source>
        <dbReference type="EMBL" id="GFZ04186.1"/>
    </source>
</evidence>
<keyword evidence="3" id="KW-1185">Reference proteome</keyword>
<feature type="transmembrane region" description="Helical" evidence="1">
    <location>
        <begin position="192"/>
        <end position="210"/>
    </location>
</feature>
<keyword evidence="1" id="KW-0472">Membrane</keyword>
<name>A0A7J0FZT0_9ERIC</name>
<evidence type="ECO:0008006" key="4">
    <source>
        <dbReference type="Google" id="ProtNLM"/>
    </source>
</evidence>
<feature type="transmembrane region" description="Helical" evidence="1">
    <location>
        <begin position="231"/>
        <end position="250"/>
    </location>
</feature>
<sequence length="280" mass="32139">MNYLGECIESQLNMRHSKLVQWFRMVELPRVAGQFIPLFKKWSVEYAGRDHSGYSCCTAVKKLGAVHKLHSLATEAGFEEDFLLHFGTKILPGKNIEEVEFWIGYLKRFTAIDAVTWNAEFSSLSEHQLFMEQFNPTTIRRKSACILTPESTNPAMLDPITLAEVGYKAAESESLHKSVFRKLLSTSYVQDIWMGTRLLFVDILDAIGLLRKQFRHHKVTKRERKKIERTLANIASLVPITILMFLPTVWGPIESVVMLFLLLRTLPLVDKGSVSFMYNH</sequence>
<keyword evidence="1" id="KW-0812">Transmembrane</keyword>
<dbReference type="EMBL" id="BJWL01000016">
    <property type="protein sequence ID" value="GFZ04186.1"/>
    <property type="molecule type" value="Genomic_DNA"/>
</dbReference>
<comment type="caution">
    <text evidence="2">The sequence shown here is derived from an EMBL/GenBank/DDBJ whole genome shotgun (WGS) entry which is preliminary data.</text>
</comment>
<gene>
    <name evidence="2" type="ORF">Acr_16g0008100</name>
</gene>
<keyword evidence="1" id="KW-1133">Transmembrane helix</keyword>
<evidence type="ECO:0000256" key="1">
    <source>
        <dbReference type="SAM" id="Phobius"/>
    </source>
</evidence>
<dbReference type="Proteomes" id="UP000585474">
    <property type="component" value="Unassembled WGS sequence"/>
</dbReference>
<proteinExistence type="predicted"/>
<dbReference type="OrthoDB" id="275278at2759"/>
<reference evidence="2 3" key="1">
    <citation type="submission" date="2019-07" db="EMBL/GenBank/DDBJ databases">
        <title>De Novo Assembly of kiwifruit Actinidia rufa.</title>
        <authorList>
            <person name="Sugita-Konishi S."/>
            <person name="Sato K."/>
            <person name="Mori E."/>
            <person name="Abe Y."/>
            <person name="Kisaki G."/>
            <person name="Hamano K."/>
            <person name="Suezawa K."/>
            <person name="Otani M."/>
            <person name="Fukuda T."/>
            <person name="Manabe T."/>
            <person name="Gomi K."/>
            <person name="Tabuchi M."/>
            <person name="Akimitsu K."/>
            <person name="Kataoka I."/>
        </authorList>
    </citation>
    <scope>NUCLEOTIDE SEQUENCE [LARGE SCALE GENOMIC DNA]</scope>
    <source>
        <strain evidence="3">cv. Fuchu</strain>
    </source>
</reference>
<protein>
    <recommendedName>
        <fullName evidence="4">LETM1-like protein</fullName>
    </recommendedName>
</protein>
<evidence type="ECO:0000313" key="3">
    <source>
        <dbReference type="Proteomes" id="UP000585474"/>
    </source>
</evidence>
<accession>A0A7J0FZT0</accession>